<evidence type="ECO:0000256" key="1">
    <source>
        <dbReference type="SAM" id="Phobius"/>
    </source>
</evidence>
<evidence type="ECO:0000313" key="2">
    <source>
        <dbReference type="EMBL" id="ELQ76562.1"/>
    </source>
</evidence>
<dbReference type="VEuPathDB" id="MicrosporidiaDB:THOM_0456"/>
<accession>L7K0A8</accession>
<feature type="transmembrane region" description="Helical" evidence="1">
    <location>
        <begin position="20"/>
        <end position="40"/>
    </location>
</feature>
<gene>
    <name evidence="2" type="ORF">THOM_0456</name>
</gene>
<feature type="non-terminal residue" evidence="2">
    <location>
        <position position="1"/>
    </location>
</feature>
<sequence length="45" mass="4949">VGQFKLAYPKEGVAWGTPGGQYVISILLKSLLCYATLLRFMSTAR</sequence>
<proteinExistence type="predicted"/>
<keyword evidence="1" id="KW-0812">Transmembrane</keyword>
<dbReference type="InParanoid" id="L7K0A8"/>
<dbReference type="Proteomes" id="UP000011185">
    <property type="component" value="Unassembled WGS sequence"/>
</dbReference>
<keyword evidence="1" id="KW-0472">Membrane</keyword>
<evidence type="ECO:0000313" key="3">
    <source>
        <dbReference type="Proteomes" id="UP000011185"/>
    </source>
</evidence>
<organism evidence="2 3">
    <name type="scientific">Trachipleistophora hominis</name>
    <name type="common">Microsporidian parasite</name>
    <dbReference type="NCBI Taxonomy" id="72359"/>
    <lineage>
        <taxon>Eukaryota</taxon>
        <taxon>Fungi</taxon>
        <taxon>Fungi incertae sedis</taxon>
        <taxon>Microsporidia</taxon>
        <taxon>Pleistophoridae</taxon>
        <taxon>Trachipleistophora</taxon>
    </lineage>
</organism>
<dbReference type="HOGENOM" id="CLU_3210264_0_0_1"/>
<keyword evidence="1" id="KW-1133">Transmembrane helix</keyword>
<name>L7K0A8_TRAHO</name>
<protein>
    <submittedName>
        <fullName evidence="2">Uncharacterized protein</fullName>
    </submittedName>
</protein>
<keyword evidence="3" id="KW-1185">Reference proteome</keyword>
<dbReference type="EMBL" id="JH993837">
    <property type="protein sequence ID" value="ELQ76562.1"/>
    <property type="molecule type" value="Genomic_DNA"/>
</dbReference>
<dbReference type="AlphaFoldDB" id="L7K0A8"/>
<reference evidence="2 3" key="1">
    <citation type="journal article" date="2012" name="PLoS Pathog.">
        <title>The genome of the obligate intracellular parasite Trachipleistophora hominis: new insights into microsporidian genome dynamics and reductive evolution.</title>
        <authorList>
            <person name="Heinz E."/>
            <person name="Williams T.A."/>
            <person name="Nakjang S."/>
            <person name="Noel C.J."/>
            <person name="Swan D.C."/>
            <person name="Goldberg A.V."/>
            <person name="Harris S.R."/>
            <person name="Weinmaier T."/>
            <person name="Markert S."/>
            <person name="Becher D."/>
            <person name="Bernhardt J."/>
            <person name="Dagan T."/>
            <person name="Hacker C."/>
            <person name="Lucocq J.M."/>
            <person name="Schweder T."/>
            <person name="Rattei T."/>
            <person name="Hall N."/>
            <person name="Hirt R.P."/>
            <person name="Embley T.M."/>
        </authorList>
    </citation>
    <scope>NUCLEOTIDE SEQUENCE [LARGE SCALE GENOMIC DNA]</scope>
</reference>